<evidence type="ECO:0000256" key="5">
    <source>
        <dbReference type="ARBA" id="ARBA00022475"/>
    </source>
</evidence>
<evidence type="ECO:0000256" key="1">
    <source>
        <dbReference type="ARBA" id="ARBA00004162"/>
    </source>
</evidence>
<evidence type="ECO:0000256" key="6">
    <source>
        <dbReference type="ARBA" id="ARBA00022692"/>
    </source>
</evidence>
<evidence type="ECO:0000256" key="11">
    <source>
        <dbReference type="SAM" id="Phobius"/>
    </source>
</evidence>
<evidence type="ECO:0000256" key="3">
    <source>
        <dbReference type="ARBA" id="ARBA00014962"/>
    </source>
</evidence>
<keyword evidence="7" id="KW-0653">Protein transport</keyword>
<reference evidence="13 14" key="1">
    <citation type="submission" date="2017-05" db="EMBL/GenBank/DDBJ databases">
        <title>Genomic insights into alkan degradation activity of Oleiphilus messinensis.</title>
        <authorList>
            <person name="Kozyavkin S.A."/>
            <person name="Slesarev A.I."/>
            <person name="Golyshin P.N."/>
            <person name="Korzhenkov A."/>
            <person name="Golyshina O.N."/>
            <person name="Toshchakov S.V."/>
        </authorList>
    </citation>
    <scope>NUCLEOTIDE SEQUENCE [LARGE SCALE GENOMIC DNA]</scope>
    <source>
        <strain evidence="13 14">ME102</strain>
    </source>
</reference>
<evidence type="ECO:0000256" key="2">
    <source>
        <dbReference type="ARBA" id="ARBA00006742"/>
    </source>
</evidence>
<dbReference type="PANTHER" id="PTHR33909">
    <property type="entry name" value="SEC TRANSLOCON ACCESSORY COMPLEX SUBUNIT YAJC"/>
    <property type="match status" value="1"/>
</dbReference>
<gene>
    <name evidence="13" type="ORF">OLMES_2475</name>
</gene>
<keyword evidence="6 11" id="KW-0812">Transmembrane</keyword>
<dbReference type="AlphaFoldDB" id="A0A1Y0IAP0"/>
<sequence>MKNLLAPVLTVLIGLLPAAAWAEPAPGAGQSGLVQLLFFGGFILIFYFLMWRPQSKRAKEHKELIGGLSKGDEVITNGGIAGRIVRVKDDFIVIEVSDNVEIKVQKVAVAAALPKGTLKEV</sequence>
<dbReference type="Proteomes" id="UP000196027">
    <property type="component" value="Chromosome"/>
</dbReference>
<dbReference type="Pfam" id="PF02699">
    <property type="entry name" value="YajC"/>
    <property type="match status" value="1"/>
</dbReference>
<evidence type="ECO:0000256" key="12">
    <source>
        <dbReference type="SAM" id="SignalP"/>
    </source>
</evidence>
<dbReference type="KEGG" id="ome:OLMES_2475"/>
<keyword evidence="9" id="KW-0811">Translocation</keyword>
<dbReference type="EMBL" id="CP021425">
    <property type="protein sequence ID" value="ARU56535.1"/>
    <property type="molecule type" value="Genomic_DNA"/>
</dbReference>
<organism evidence="13 14">
    <name type="scientific">Oleiphilus messinensis</name>
    <dbReference type="NCBI Taxonomy" id="141451"/>
    <lineage>
        <taxon>Bacteria</taxon>
        <taxon>Pseudomonadati</taxon>
        <taxon>Pseudomonadota</taxon>
        <taxon>Gammaproteobacteria</taxon>
        <taxon>Oceanospirillales</taxon>
        <taxon>Oleiphilaceae</taxon>
        <taxon>Oleiphilus</taxon>
    </lineage>
</organism>
<protein>
    <recommendedName>
        <fullName evidence="3">Sec translocon accessory complex subunit YajC</fullName>
    </recommendedName>
</protein>
<feature type="chain" id="PRO_5013027863" description="Sec translocon accessory complex subunit YajC" evidence="12">
    <location>
        <begin position="23"/>
        <end position="121"/>
    </location>
</feature>
<evidence type="ECO:0000256" key="8">
    <source>
        <dbReference type="ARBA" id="ARBA00022989"/>
    </source>
</evidence>
<dbReference type="OrthoDB" id="9811406at2"/>
<comment type="similarity">
    <text evidence="2">Belongs to the YajC family.</text>
</comment>
<dbReference type="NCBIfam" id="TIGR00739">
    <property type="entry name" value="yajC"/>
    <property type="match status" value="1"/>
</dbReference>
<evidence type="ECO:0000313" key="14">
    <source>
        <dbReference type="Proteomes" id="UP000196027"/>
    </source>
</evidence>
<evidence type="ECO:0000256" key="7">
    <source>
        <dbReference type="ARBA" id="ARBA00022927"/>
    </source>
</evidence>
<keyword evidence="12" id="KW-0732">Signal</keyword>
<feature type="signal peptide" evidence="12">
    <location>
        <begin position="1"/>
        <end position="22"/>
    </location>
</feature>
<dbReference type="InterPro" id="IPR003849">
    <property type="entry name" value="Preprotein_translocase_YajC"/>
</dbReference>
<dbReference type="PANTHER" id="PTHR33909:SF1">
    <property type="entry name" value="SEC TRANSLOCON ACCESSORY COMPLEX SUBUNIT YAJC"/>
    <property type="match status" value="1"/>
</dbReference>
<keyword evidence="14" id="KW-1185">Reference proteome</keyword>
<keyword evidence="4" id="KW-0813">Transport</keyword>
<dbReference type="GO" id="GO:0005886">
    <property type="term" value="C:plasma membrane"/>
    <property type="evidence" value="ECO:0007669"/>
    <property type="project" value="UniProtKB-SubCell"/>
</dbReference>
<evidence type="ECO:0000256" key="9">
    <source>
        <dbReference type="ARBA" id="ARBA00023010"/>
    </source>
</evidence>
<evidence type="ECO:0000313" key="13">
    <source>
        <dbReference type="EMBL" id="ARU56535.1"/>
    </source>
</evidence>
<name>A0A1Y0IAP0_9GAMM</name>
<keyword evidence="8 11" id="KW-1133">Transmembrane helix</keyword>
<proteinExistence type="inferred from homology"/>
<evidence type="ECO:0000256" key="4">
    <source>
        <dbReference type="ARBA" id="ARBA00022448"/>
    </source>
</evidence>
<keyword evidence="10 11" id="KW-0472">Membrane</keyword>
<comment type="subcellular location">
    <subcellularLocation>
        <location evidence="1">Cell membrane</location>
        <topology evidence="1">Single-pass membrane protein</topology>
    </subcellularLocation>
</comment>
<dbReference type="SMART" id="SM01323">
    <property type="entry name" value="YajC"/>
    <property type="match status" value="1"/>
</dbReference>
<keyword evidence="5" id="KW-1003">Cell membrane</keyword>
<accession>A0A1Y0IAP0</accession>
<evidence type="ECO:0000256" key="10">
    <source>
        <dbReference type="ARBA" id="ARBA00023136"/>
    </source>
</evidence>
<feature type="transmembrane region" description="Helical" evidence="11">
    <location>
        <begin position="32"/>
        <end position="51"/>
    </location>
</feature>
<dbReference type="RefSeq" id="WP_087461508.1">
    <property type="nucleotide sequence ID" value="NZ_CP021425.1"/>
</dbReference>
<dbReference type="PRINTS" id="PR01853">
    <property type="entry name" value="YAJCTRNLCASE"/>
</dbReference>
<dbReference type="GO" id="GO:0015031">
    <property type="term" value="P:protein transport"/>
    <property type="evidence" value="ECO:0007669"/>
    <property type="project" value="UniProtKB-KW"/>
</dbReference>